<evidence type="ECO:0000259" key="2">
    <source>
        <dbReference type="Pfam" id="PF05970"/>
    </source>
</evidence>
<evidence type="ECO:0000256" key="1">
    <source>
        <dbReference type="RuleBase" id="RU363044"/>
    </source>
</evidence>
<dbReference type="PANTHER" id="PTHR10492:SF90">
    <property type="entry name" value="ATP-DEPENDENT DNA HELICASE"/>
    <property type="match status" value="1"/>
</dbReference>
<dbReference type="AlphaFoldDB" id="A0A6V7PHB8"/>
<keyword evidence="1" id="KW-0378">Hydrolase</keyword>
<proteinExistence type="inferred from homology"/>
<keyword evidence="1" id="KW-0347">Helicase</keyword>
<sequence length="359" mass="40816">MTNKLLREELDYDVDALKSEHTELFKGLNEEQKTVYDFVMTSVYENRGHVIFLTQLAKLLFYTSLIIWDEAPMNHRNSFESLDRTLRDILQSDDGKTDQRLFGGKTIVFGGDFQQILPVIVSRSRQDIVNASITKSYIWNDCKVFRLSTNMRLLKSPFNDVSKESLANFAKWTLDLGDGKLDAIKLDNEEEASWIKIPDDLLIKNSGDGIQDIVSTIYGDIQENYGEVTYLRDRAIITPMNETADEINKYVLSLLPNEEKIYMSSDSICKSSINNDDNDVLYPVDFLNSLKFNGVPNHELKLKIGSPIMLLRNINQSAGLCNGTRIIEAQIFTGNHAGEKVCIPRIVMNVTERQNGLLP</sequence>
<dbReference type="PANTHER" id="PTHR10492">
    <property type="match status" value="1"/>
</dbReference>
<evidence type="ECO:0000259" key="3">
    <source>
        <dbReference type="Pfam" id="PF21530"/>
    </source>
</evidence>
<dbReference type="EC" id="5.6.2.3" evidence="1"/>
<comment type="similarity">
    <text evidence="1">Belongs to the helicase family.</text>
</comment>
<comment type="cofactor">
    <cofactor evidence="1">
        <name>Mg(2+)</name>
        <dbReference type="ChEBI" id="CHEBI:18420"/>
    </cofactor>
</comment>
<organism evidence="4">
    <name type="scientific">Ananas comosus var. bracteatus</name>
    <name type="common">red pineapple</name>
    <dbReference type="NCBI Taxonomy" id="296719"/>
    <lineage>
        <taxon>Eukaryota</taxon>
        <taxon>Viridiplantae</taxon>
        <taxon>Streptophyta</taxon>
        <taxon>Embryophyta</taxon>
        <taxon>Tracheophyta</taxon>
        <taxon>Spermatophyta</taxon>
        <taxon>Magnoliopsida</taxon>
        <taxon>Liliopsida</taxon>
        <taxon>Poales</taxon>
        <taxon>Bromeliaceae</taxon>
        <taxon>Bromelioideae</taxon>
        <taxon>Ananas</taxon>
    </lineage>
</organism>
<keyword evidence="1" id="KW-0547">Nucleotide-binding</keyword>
<name>A0A6V7PHB8_ANACO</name>
<dbReference type="GO" id="GO:0043139">
    <property type="term" value="F:5'-3' DNA helicase activity"/>
    <property type="evidence" value="ECO:0007669"/>
    <property type="project" value="UniProtKB-EC"/>
</dbReference>
<feature type="domain" description="DNA helicase Pif1-like DEAD-box helicase" evidence="2">
    <location>
        <begin position="54"/>
        <end position="183"/>
    </location>
</feature>
<keyword evidence="1" id="KW-0227">DNA damage</keyword>
<dbReference type="GO" id="GO:0000723">
    <property type="term" value="P:telomere maintenance"/>
    <property type="evidence" value="ECO:0007669"/>
    <property type="project" value="InterPro"/>
</dbReference>
<keyword evidence="1" id="KW-0067">ATP-binding</keyword>
<protein>
    <recommendedName>
        <fullName evidence="1">ATP-dependent DNA helicase</fullName>
        <ecNumber evidence="1">5.6.2.3</ecNumber>
    </recommendedName>
</protein>
<dbReference type="EMBL" id="LR862130">
    <property type="protein sequence ID" value="CAD1829896.1"/>
    <property type="molecule type" value="Genomic_DNA"/>
</dbReference>
<dbReference type="GO" id="GO:0006281">
    <property type="term" value="P:DNA repair"/>
    <property type="evidence" value="ECO:0007669"/>
    <property type="project" value="UniProtKB-KW"/>
</dbReference>
<dbReference type="Pfam" id="PF21530">
    <property type="entry name" value="Pif1_2B_dom"/>
    <property type="match status" value="1"/>
</dbReference>
<gene>
    <name evidence="4" type="ORF">CB5_LOCUS13107</name>
</gene>
<dbReference type="InterPro" id="IPR010285">
    <property type="entry name" value="DNA_helicase_pif1-like_DEAD"/>
</dbReference>
<keyword evidence="1" id="KW-0234">DNA repair</keyword>
<dbReference type="SUPFAM" id="SSF52540">
    <property type="entry name" value="P-loop containing nucleoside triphosphate hydrolases"/>
    <property type="match status" value="1"/>
</dbReference>
<feature type="domain" description="DNA helicase Pif1-like 2B" evidence="3">
    <location>
        <begin position="285"/>
        <end position="327"/>
    </location>
</feature>
<evidence type="ECO:0000313" key="4">
    <source>
        <dbReference type="EMBL" id="CAD1829896.1"/>
    </source>
</evidence>
<accession>A0A6V7PHB8</accession>
<dbReference type="GO" id="GO:0005524">
    <property type="term" value="F:ATP binding"/>
    <property type="evidence" value="ECO:0007669"/>
    <property type="project" value="UniProtKB-KW"/>
</dbReference>
<dbReference type="Gene3D" id="3.40.50.300">
    <property type="entry name" value="P-loop containing nucleotide triphosphate hydrolases"/>
    <property type="match status" value="1"/>
</dbReference>
<dbReference type="GO" id="GO:0016787">
    <property type="term" value="F:hydrolase activity"/>
    <property type="evidence" value="ECO:0007669"/>
    <property type="project" value="UniProtKB-KW"/>
</dbReference>
<dbReference type="GO" id="GO:0006310">
    <property type="term" value="P:DNA recombination"/>
    <property type="evidence" value="ECO:0007669"/>
    <property type="project" value="UniProtKB-KW"/>
</dbReference>
<keyword evidence="1" id="KW-0233">DNA recombination</keyword>
<dbReference type="Pfam" id="PF05970">
    <property type="entry name" value="PIF1"/>
    <property type="match status" value="1"/>
</dbReference>
<comment type="catalytic activity">
    <reaction evidence="1">
        <text>ATP + H2O = ADP + phosphate + H(+)</text>
        <dbReference type="Rhea" id="RHEA:13065"/>
        <dbReference type="ChEBI" id="CHEBI:15377"/>
        <dbReference type="ChEBI" id="CHEBI:15378"/>
        <dbReference type="ChEBI" id="CHEBI:30616"/>
        <dbReference type="ChEBI" id="CHEBI:43474"/>
        <dbReference type="ChEBI" id="CHEBI:456216"/>
        <dbReference type="EC" id="5.6.2.3"/>
    </reaction>
</comment>
<dbReference type="InterPro" id="IPR049163">
    <property type="entry name" value="Pif1-like_2B_dom"/>
</dbReference>
<reference evidence="4" key="1">
    <citation type="submission" date="2020-07" db="EMBL/GenBank/DDBJ databases">
        <authorList>
            <person name="Lin J."/>
        </authorList>
    </citation>
    <scope>NUCLEOTIDE SEQUENCE</scope>
</reference>
<dbReference type="InterPro" id="IPR027417">
    <property type="entry name" value="P-loop_NTPase"/>
</dbReference>